<evidence type="ECO:0000313" key="1">
    <source>
        <dbReference type="EMBL" id="KAH6651123.1"/>
    </source>
</evidence>
<name>A0ACB7PPS9_9PEZI</name>
<dbReference type="Proteomes" id="UP000724584">
    <property type="component" value="Unassembled WGS sequence"/>
</dbReference>
<keyword evidence="2" id="KW-1185">Reference proteome</keyword>
<accession>A0ACB7PPS9</accession>
<protein>
    <submittedName>
        <fullName evidence="1">Uncharacterized protein</fullName>
    </submittedName>
</protein>
<sequence>MGRGATVHALSLSQSGVLTSVPPPRPGCPGEGGDVVETKKHHNLSICRLNRAILWSWIRQWLCHLRMPSADAVQPDTARTVRLPAQRHTQRTPAAQHQHPSSRIHQARRPATVFFFVGDKRAPVLWSDILGSHRQPRASSWWAACRAEERIISRDGDDAIWPQR</sequence>
<organism evidence="1 2">
    <name type="scientific">Chaetomium tenue</name>
    <dbReference type="NCBI Taxonomy" id="1854479"/>
    <lineage>
        <taxon>Eukaryota</taxon>
        <taxon>Fungi</taxon>
        <taxon>Dikarya</taxon>
        <taxon>Ascomycota</taxon>
        <taxon>Pezizomycotina</taxon>
        <taxon>Sordariomycetes</taxon>
        <taxon>Sordariomycetidae</taxon>
        <taxon>Sordariales</taxon>
        <taxon>Chaetomiaceae</taxon>
        <taxon>Chaetomium</taxon>
    </lineage>
</organism>
<gene>
    <name evidence="1" type="ORF">F5144DRAFT_75292</name>
</gene>
<proteinExistence type="predicted"/>
<reference evidence="1 2" key="1">
    <citation type="journal article" date="2021" name="Nat. Commun.">
        <title>Genetic determinants of endophytism in the Arabidopsis root mycobiome.</title>
        <authorList>
            <person name="Mesny F."/>
            <person name="Miyauchi S."/>
            <person name="Thiergart T."/>
            <person name="Pickel B."/>
            <person name="Atanasova L."/>
            <person name="Karlsson M."/>
            <person name="Huettel B."/>
            <person name="Barry K.W."/>
            <person name="Haridas S."/>
            <person name="Chen C."/>
            <person name="Bauer D."/>
            <person name="Andreopoulos W."/>
            <person name="Pangilinan J."/>
            <person name="LaButti K."/>
            <person name="Riley R."/>
            <person name="Lipzen A."/>
            <person name="Clum A."/>
            <person name="Drula E."/>
            <person name="Henrissat B."/>
            <person name="Kohler A."/>
            <person name="Grigoriev I.V."/>
            <person name="Martin F.M."/>
            <person name="Hacquard S."/>
        </authorList>
    </citation>
    <scope>NUCLEOTIDE SEQUENCE [LARGE SCALE GENOMIC DNA]</scope>
    <source>
        <strain evidence="1 2">MPI-SDFR-AT-0079</strain>
    </source>
</reference>
<comment type="caution">
    <text evidence="1">The sequence shown here is derived from an EMBL/GenBank/DDBJ whole genome shotgun (WGS) entry which is preliminary data.</text>
</comment>
<dbReference type="EMBL" id="JAGIZQ010000001">
    <property type="protein sequence ID" value="KAH6651123.1"/>
    <property type="molecule type" value="Genomic_DNA"/>
</dbReference>
<evidence type="ECO:0000313" key="2">
    <source>
        <dbReference type="Proteomes" id="UP000724584"/>
    </source>
</evidence>